<evidence type="ECO:0000313" key="2">
    <source>
        <dbReference type="Proteomes" id="UP000534783"/>
    </source>
</evidence>
<organism evidence="1 2">
    <name type="scientific">Candidatus Manganitrophus noduliformans</name>
    <dbReference type="NCBI Taxonomy" id="2606439"/>
    <lineage>
        <taxon>Bacteria</taxon>
        <taxon>Pseudomonadati</taxon>
        <taxon>Nitrospirota</taxon>
        <taxon>Nitrospiria</taxon>
        <taxon>Candidatus Troglogloeales</taxon>
        <taxon>Candidatus Manganitrophaceae</taxon>
        <taxon>Candidatus Manganitrophus</taxon>
    </lineage>
</organism>
<dbReference type="RefSeq" id="WP_168063057.1">
    <property type="nucleotide sequence ID" value="NZ_VTOW01000005.1"/>
</dbReference>
<evidence type="ECO:0000313" key="1">
    <source>
        <dbReference type="EMBL" id="NKE73113.1"/>
    </source>
</evidence>
<accession>A0A7X6DU84</accession>
<protein>
    <submittedName>
        <fullName evidence="1">Uncharacterized protein</fullName>
    </submittedName>
</protein>
<dbReference type="EMBL" id="VTOW01000005">
    <property type="protein sequence ID" value="NKE73113.1"/>
    <property type="molecule type" value="Genomic_DNA"/>
</dbReference>
<dbReference type="AlphaFoldDB" id="A0A7X6DU84"/>
<keyword evidence="2" id="KW-1185">Reference proteome</keyword>
<dbReference type="Proteomes" id="UP000534783">
    <property type="component" value="Unassembled WGS sequence"/>
</dbReference>
<proteinExistence type="predicted"/>
<comment type="caution">
    <text evidence="1">The sequence shown here is derived from an EMBL/GenBank/DDBJ whole genome shotgun (WGS) entry which is preliminary data.</text>
</comment>
<sequence length="394" mass="45682">MKKLLLPIGQRDYETTQGRIGNLVKLLSKTFRVELITNSKEVCDDLNQKLGPDHPMIVTFVEPKFLPLTFDYRDNLAKIFVQYTHDLCLPKTDLEIWKTAAFDDFWGHISTCAFPEIQTVDADVVMFPLMSHDDAPWEETDIFYTTLLFMAKEAGIKVVGYQLYPVFNGVKLMPQLMDAIIVRKEFERDFHITMGIAPEKIHLLTEEKDIYSLSTIEDTYKNHIYNSQIEISRDELGVVVCNHGKLRPQIIEIFKALEESKIPVVLFLLKRDFVIRELQENEIIKDLFFDPIRKIGCRFYLVEQPSLVPIAMTSDVVIAPTYVVPLEFAARYGINAWVYNRCYDPLPDVNGVSFKNRLEDLTASLKKVYEEKRKKVGVVDILNRCVRTFHEVEK</sequence>
<reference evidence="1 2" key="1">
    <citation type="journal article" date="2020" name="Nature">
        <title>Bacterial chemolithoautotrophy via manganese oxidation.</title>
        <authorList>
            <person name="Yu H."/>
            <person name="Leadbetter J.R."/>
        </authorList>
    </citation>
    <scope>NUCLEOTIDE SEQUENCE [LARGE SCALE GENOMIC DNA]</scope>
    <source>
        <strain evidence="1 2">Mn-1</strain>
    </source>
</reference>
<gene>
    <name evidence="1" type="ORF">MNODULE_20365</name>
</gene>
<name>A0A7X6DU84_9BACT</name>